<reference evidence="2" key="1">
    <citation type="journal article" date="2023" name="IScience">
        <title>Live-bearing cockroach genome reveals convergent evolutionary mechanisms linked to viviparity in insects and beyond.</title>
        <authorList>
            <person name="Fouks B."/>
            <person name="Harrison M.C."/>
            <person name="Mikhailova A.A."/>
            <person name="Marchal E."/>
            <person name="English S."/>
            <person name="Carruthers M."/>
            <person name="Jennings E.C."/>
            <person name="Chiamaka E.L."/>
            <person name="Frigard R.A."/>
            <person name="Pippel M."/>
            <person name="Attardo G.M."/>
            <person name="Benoit J.B."/>
            <person name="Bornberg-Bauer E."/>
            <person name="Tobe S.S."/>
        </authorList>
    </citation>
    <scope>NUCLEOTIDE SEQUENCE</scope>
    <source>
        <strain evidence="2">Stay&amp;Tobe</strain>
    </source>
</reference>
<dbReference type="Proteomes" id="UP001233999">
    <property type="component" value="Unassembled WGS sequence"/>
</dbReference>
<name>A0AAD7ZAG9_DIPPU</name>
<proteinExistence type="predicted"/>
<keyword evidence="3" id="KW-1185">Reference proteome</keyword>
<sequence length="203" mass="22739">MDDQVDKILTKSLLQYFNIPENILHEIENEASPRRTVMMAMFHRKMLLPLLVGVTMKLGSLIPLILGKLTFIGLTALMASKLSLLFMIIMGLRKLFSGADGGVSHHVPQAHPHAYQYQDPHAYYQAYEQPYYGDIHGQASAPVPAASQPRKRVAYVIRGRQLDDRGSLNSPETFGDNLVNTINENSNNDFNAFNMSPEHSGTR</sequence>
<dbReference type="GO" id="GO:0016020">
    <property type="term" value="C:membrane"/>
    <property type="evidence" value="ECO:0007669"/>
    <property type="project" value="TreeGrafter"/>
</dbReference>
<dbReference type="Pfam" id="PF07898">
    <property type="entry name" value="DUF1676"/>
    <property type="match status" value="1"/>
</dbReference>
<keyword evidence="1" id="KW-0472">Membrane</keyword>
<dbReference type="EMBL" id="JASPKZ010009377">
    <property type="protein sequence ID" value="KAJ9577069.1"/>
    <property type="molecule type" value="Genomic_DNA"/>
</dbReference>
<comment type="caution">
    <text evidence="2">The sequence shown here is derived from an EMBL/GenBank/DDBJ whole genome shotgun (WGS) entry which is preliminary data.</text>
</comment>
<feature type="transmembrane region" description="Helical" evidence="1">
    <location>
        <begin position="47"/>
        <end position="66"/>
    </location>
</feature>
<keyword evidence="1" id="KW-1133">Transmembrane helix</keyword>
<dbReference type="AlphaFoldDB" id="A0AAD7ZAG9"/>
<evidence type="ECO:0000256" key="1">
    <source>
        <dbReference type="SAM" id="Phobius"/>
    </source>
</evidence>
<dbReference type="InterPro" id="IPR012464">
    <property type="entry name" value="DUF1676"/>
</dbReference>
<gene>
    <name evidence="2" type="ORF">L9F63_006349</name>
</gene>
<evidence type="ECO:0000313" key="3">
    <source>
        <dbReference type="Proteomes" id="UP001233999"/>
    </source>
</evidence>
<evidence type="ECO:0000313" key="2">
    <source>
        <dbReference type="EMBL" id="KAJ9577069.1"/>
    </source>
</evidence>
<keyword evidence="1" id="KW-0812">Transmembrane</keyword>
<accession>A0AAD7ZAG9</accession>
<organism evidence="2 3">
    <name type="scientific">Diploptera punctata</name>
    <name type="common">Pacific beetle cockroach</name>
    <dbReference type="NCBI Taxonomy" id="6984"/>
    <lineage>
        <taxon>Eukaryota</taxon>
        <taxon>Metazoa</taxon>
        <taxon>Ecdysozoa</taxon>
        <taxon>Arthropoda</taxon>
        <taxon>Hexapoda</taxon>
        <taxon>Insecta</taxon>
        <taxon>Pterygota</taxon>
        <taxon>Neoptera</taxon>
        <taxon>Polyneoptera</taxon>
        <taxon>Dictyoptera</taxon>
        <taxon>Blattodea</taxon>
        <taxon>Blaberoidea</taxon>
        <taxon>Blaberidae</taxon>
        <taxon>Diplopterinae</taxon>
        <taxon>Diploptera</taxon>
    </lineage>
</organism>
<protein>
    <submittedName>
        <fullName evidence="2">Uncharacterized protein</fullName>
    </submittedName>
</protein>
<reference evidence="2" key="2">
    <citation type="submission" date="2023-05" db="EMBL/GenBank/DDBJ databases">
        <authorList>
            <person name="Fouks B."/>
        </authorList>
    </citation>
    <scope>NUCLEOTIDE SEQUENCE</scope>
    <source>
        <strain evidence="2">Stay&amp;Tobe</strain>
        <tissue evidence="2">Testes</tissue>
    </source>
</reference>
<dbReference type="PANTHER" id="PTHR21879">
    <property type="entry name" value="FI03362P-RELATED-RELATED"/>
    <property type="match status" value="1"/>
</dbReference>
<feature type="transmembrane region" description="Helical" evidence="1">
    <location>
        <begin position="72"/>
        <end position="92"/>
    </location>
</feature>